<proteinExistence type="inferred from homology"/>
<gene>
    <name evidence="3" type="ORF">C0Q70_17235</name>
</gene>
<dbReference type="STRING" id="400727.A0A2T7NS10"/>
<dbReference type="AlphaFoldDB" id="A0A2T7NS10"/>
<evidence type="ECO:0008006" key="5">
    <source>
        <dbReference type="Google" id="ProtNLM"/>
    </source>
</evidence>
<sequence length="119" mass="13101">MAAGVGQDRYGRENVIMSDINKPTRQVLEDGPFLFADVLDFRGLKELVVNYEIDWLVHFSALLSAVGEQNVGLAMQVNIQGVHNVLEVLLAPTHPVTRPLTSPSRGRAPSTVCPKYTRS</sequence>
<accession>A0A2T7NS10</accession>
<evidence type="ECO:0000313" key="3">
    <source>
        <dbReference type="EMBL" id="PVD23959.1"/>
    </source>
</evidence>
<organism evidence="3 4">
    <name type="scientific">Pomacea canaliculata</name>
    <name type="common">Golden apple snail</name>
    <dbReference type="NCBI Taxonomy" id="400727"/>
    <lineage>
        <taxon>Eukaryota</taxon>
        <taxon>Metazoa</taxon>
        <taxon>Spiralia</taxon>
        <taxon>Lophotrochozoa</taxon>
        <taxon>Mollusca</taxon>
        <taxon>Gastropoda</taxon>
        <taxon>Caenogastropoda</taxon>
        <taxon>Architaenioglossa</taxon>
        <taxon>Ampullarioidea</taxon>
        <taxon>Ampullariidae</taxon>
        <taxon>Pomacea</taxon>
    </lineage>
</organism>
<dbReference type="PANTHER" id="PTHR42687:SF1">
    <property type="entry name" value="L-THREONINE 3-DEHYDROGENASE, MITOCHONDRIAL"/>
    <property type="match status" value="1"/>
</dbReference>
<dbReference type="SUPFAM" id="SSF51735">
    <property type="entry name" value="NAD(P)-binding Rossmann-fold domains"/>
    <property type="match status" value="1"/>
</dbReference>
<evidence type="ECO:0000313" key="4">
    <source>
        <dbReference type="Proteomes" id="UP000245119"/>
    </source>
</evidence>
<protein>
    <recommendedName>
        <fullName evidence="5">NAD-dependent epimerase/dehydratase domain-containing protein</fullName>
    </recommendedName>
</protein>
<evidence type="ECO:0000256" key="2">
    <source>
        <dbReference type="SAM" id="MobiDB-lite"/>
    </source>
</evidence>
<comment type="similarity">
    <text evidence="1">Belongs to the NAD(P)-dependent epimerase/dehydratase family.</text>
</comment>
<evidence type="ECO:0000256" key="1">
    <source>
        <dbReference type="ARBA" id="ARBA00007637"/>
    </source>
</evidence>
<dbReference type="GO" id="GO:0008743">
    <property type="term" value="F:L-threonine 3-dehydrogenase activity"/>
    <property type="evidence" value="ECO:0007669"/>
    <property type="project" value="TreeGrafter"/>
</dbReference>
<comment type="caution">
    <text evidence="3">The sequence shown here is derived from an EMBL/GenBank/DDBJ whole genome shotgun (WGS) entry which is preliminary data.</text>
</comment>
<dbReference type="InterPro" id="IPR036291">
    <property type="entry name" value="NAD(P)-bd_dom_sf"/>
</dbReference>
<reference evidence="3 4" key="1">
    <citation type="submission" date="2018-04" db="EMBL/GenBank/DDBJ databases">
        <title>The genome of golden apple snail Pomacea canaliculata provides insight into stress tolerance and invasive adaptation.</title>
        <authorList>
            <person name="Liu C."/>
            <person name="Liu B."/>
            <person name="Ren Y."/>
            <person name="Zhang Y."/>
            <person name="Wang H."/>
            <person name="Li S."/>
            <person name="Jiang F."/>
            <person name="Yin L."/>
            <person name="Zhang G."/>
            <person name="Qian W."/>
            <person name="Fan W."/>
        </authorList>
    </citation>
    <scope>NUCLEOTIDE SEQUENCE [LARGE SCALE GENOMIC DNA]</scope>
    <source>
        <strain evidence="3">SZHN2017</strain>
        <tissue evidence="3">Muscle</tissue>
    </source>
</reference>
<dbReference type="Proteomes" id="UP000245119">
    <property type="component" value="Linkage Group LG10"/>
</dbReference>
<feature type="region of interest" description="Disordered" evidence="2">
    <location>
        <begin position="97"/>
        <end position="119"/>
    </location>
</feature>
<keyword evidence="4" id="KW-1185">Reference proteome</keyword>
<dbReference type="Gene3D" id="3.40.50.720">
    <property type="entry name" value="NAD(P)-binding Rossmann-like Domain"/>
    <property type="match status" value="1"/>
</dbReference>
<dbReference type="OrthoDB" id="10058185at2759"/>
<dbReference type="InterPro" id="IPR051225">
    <property type="entry name" value="NAD(P)_epim/dehydratase"/>
</dbReference>
<dbReference type="GO" id="GO:0006567">
    <property type="term" value="P:L-threonine catabolic process"/>
    <property type="evidence" value="ECO:0007669"/>
    <property type="project" value="TreeGrafter"/>
</dbReference>
<dbReference type="PANTHER" id="PTHR42687">
    <property type="entry name" value="L-THREONINE 3-DEHYDROGENASE"/>
    <property type="match status" value="1"/>
</dbReference>
<name>A0A2T7NS10_POMCA</name>
<dbReference type="EMBL" id="PZQS01000010">
    <property type="protein sequence ID" value="PVD23959.1"/>
    <property type="molecule type" value="Genomic_DNA"/>
</dbReference>